<dbReference type="AlphaFoldDB" id="A0A7Y9L970"/>
<keyword evidence="3" id="KW-1185">Reference proteome</keyword>
<feature type="domain" description="Bacterial bifunctional deaminase-reductase C-terminal" evidence="1">
    <location>
        <begin position="3"/>
        <end position="185"/>
    </location>
</feature>
<dbReference type="SUPFAM" id="SSF53597">
    <property type="entry name" value="Dihydrofolate reductase-like"/>
    <property type="match status" value="1"/>
</dbReference>
<name>A0A7Y9L970_9ACTN</name>
<dbReference type="RefSeq" id="WP_179751661.1">
    <property type="nucleotide sequence ID" value="NZ_JACCBU010000001.1"/>
</dbReference>
<gene>
    <name evidence="2" type="ORF">BKA15_002818</name>
</gene>
<protein>
    <submittedName>
        <fullName evidence="2">Dihydrofolate reductase</fullName>
    </submittedName>
</protein>
<dbReference type="EMBL" id="JACCBU010000001">
    <property type="protein sequence ID" value="NYE71489.1"/>
    <property type="molecule type" value="Genomic_DNA"/>
</dbReference>
<evidence type="ECO:0000259" key="1">
    <source>
        <dbReference type="Pfam" id="PF01872"/>
    </source>
</evidence>
<reference evidence="2 3" key="1">
    <citation type="submission" date="2020-07" db="EMBL/GenBank/DDBJ databases">
        <title>Sequencing the genomes of 1000 actinobacteria strains.</title>
        <authorList>
            <person name="Klenk H.-P."/>
        </authorList>
    </citation>
    <scope>NUCLEOTIDE SEQUENCE [LARGE SCALE GENOMIC DNA]</scope>
    <source>
        <strain evidence="2 3">DSM 22083</strain>
    </source>
</reference>
<dbReference type="InterPro" id="IPR002734">
    <property type="entry name" value="RibDG_C"/>
</dbReference>
<comment type="caution">
    <text evidence="2">The sequence shown here is derived from an EMBL/GenBank/DDBJ whole genome shotgun (WGS) entry which is preliminary data.</text>
</comment>
<sequence length="193" mass="20501">MATITVFQHLTLDGVMQGPGGPDEDSRGGFVHGGWAARHAGEQPDGFLGDFWTGGFAWLFGHRTYCDLLRHWTTTPEPNPFADGLVNTPKYVVSRSADTELGYPNSTLLAGEAAETVAALKEQATGALVVMGSGDLIDALRPAGLIDDYLLLINPVVLGSGRRMFGAGETSDLTLRKVLTSPAGVISAHYTTR</sequence>
<dbReference type="Proteomes" id="UP000569914">
    <property type="component" value="Unassembled WGS sequence"/>
</dbReference>
<organism evidence="2 3">
    <name type="scientific">Microlunatus parietis</name>
    <dbReference type="NCBI Taxonomy" id="682979"/>
    <lineage>
        <taxon>Bacteria</taxon>
        <taxon>Bacillati</taxon>
        <taxon>Actinomycetota</taxon>
        <taxon>Actinomycetes</taxon>
        <taxon>Propionibacteriales</taxon>
        <taxon>Propionibacteriaceae</taxon>
        <taxon>Microlunatus</taxon>
    </lineage>
</organism>
<dbReference type="GO" id="GO:0009231">
    <property type="term" value="P:riboflavin biosynthetic process"/>
    <property type="evidence" value="ECO:0007669"/>
    <property type="project" value="InterPro"/>
</dbReference>
<dbReference type="Pfam" id="PF01872">
    <property type="entry name" value="RibD_C"/>
    <property type="match status" value="1"/>
</dbReference>
<evidence type="ECO:0000313" key="2">
    <source>
        <dbReference type="EMBL" id="NYE71489.1"/>
    </source>
</evidence>
<proteinExistence type="predicted"/>
<dbReference type="GO" id="GO:0008703">
    <property type="term" value="F:5-amino-6-(5-phosphoribosylamino)uracil reductase activity"/>
    <property type="evidence" value="ECO:0007669"/>
    <property type="project" value="InterPro"/>
</dbReference>
<accession>A0A7Y9L970</accession>
<dbReference type="Gene3D" id="3.40.430.10">
    <property type="entry name" value="Dihydrofolate Reductase, subunit A"/>
    <property type="match status" value="1"/>
</dbReference>
<evidence type="ECO:0000313" key="3">
    <source>
        <dbReference type="Proteomes" id="UP000569914"/>
    </source>
</evidence>
<dbReference type="InterPro" id="IPR024072">
    <property type="entry name" value="DHFR-like_dom_sf"/>
</dbReference>